<dbReference type="Pfam" id="PF00691">
    <property type="entry name" value="OmpA"/>
    <property type="match status" value="1"/>
</dbReference>
<feature type="chain" id="PRO_5047332760" evidence="6">
    <location>
        <begin position="23"/>
        <end position="265"/>
    </location>
</feature>
<protein>
    <submittedName>
        <fullName evidence="8">OmpA family protein</fullName>
    </submittedName>
</protein>
<proteinExistence type="predicted"/>
<dbReference type="PROSITE" id="PS51257">
    <property type="entry name" value="PROKAR_LIPOPROTEIN"/>
    <property type="match status" value="1"/>
</dbReference>
<dbReference type="PANTHER" id="PTHR30329:SF21">
    <property type="entry name" value="LIPOPROTEIN YIAD-RELATED"/>
    <property type="match status" value="1"/>
</dbReference>
<keyword evidence="2 4" id="KW-0472">Membrane</keyword>
<evidence type="ECO:0000259" key="7">
    <source>
        <dbReference type="PROSITE" id="PS51123"/>
    </source>
</evidence>
<evidence type="ECO:0000256" key="4">
    <source>
        <dbReference type="PROSITE-ProRule" id="PRU00473"/>
    </source>
</evidence>
<organism evidence="8 9">
    <name type="scientific">Limnobacter parvus</name>
    <dbReference type="NCBI Taxonomy" id="2939690"/>
    <lineage>
        <taxon>Bacteria</taxon>
        <taxon>Pseudomonadati</taxon>
        <taxon>Pseudomonadota</taxon>
        <taxon>Betaproteobacteria</taxon>
        <taxon>Burkholderiales</taxon>
        <taxon>Burkholderiaceae</taxon>
        <taxon>Limnobacter</taxon>
    </lineage>
</organism>
<dbReference type="InterPro" id="IPR036737">
    <property type="entry name" value="OmpA-like_sf"/>
</dbReference>
<dbReference type="PRINTS" id="PR01023">
    <property type="entry name" value="NAFLGMOTY"/>
</dbReference>
<keyword evidence="6" id="KW-0732">Signal</keyword>
<dbReference type="PROSITE" id="PS51123">
    <property type="entry name" value="OMPA_2"/>
    <property type="match status" value="1"/>
</dbReference>
<feature type="signal peptide" evidence="6">
    <location>
        <begin position="1"/>
        <end position="22"/>
    </location>
</feature>
<dbReference type="RefSeq" id="WP_257511951.1">
    <property type="nucleotide sequence ID" value="NZ_JANKHG010000017.1"/>
</dbReference>
<comment type="subcellular location">
    <subcellularLocation>
        <location evidence="1">Cell outer membrane</location>
    </subcellularLocation>
</comment>
<dbReference type="Proteomes" id="UP001165267">
    <property type="component" value="Unassembled WGS sequence"/>
</dbReference>
<keyword evidence="9" id="KW-1185">Reference proteome</keyword>
<dbReference type="PANTHER" id="PTHR30329">
    <property type="entry name" value="STATOR ELEMENT OF FLAGELLAR MOTOR COMPLEX"/>
    <property type="match status" value="1"/>
</dbReference>
<reference evidence="8" key="1">
    <citation type="submission" date="2022-07" db="EMBL/GenBank/DDBJ databases">
        <authorList>
            <person name="Xamxidin M."/>
        </authorList>
    </citation>
    <scope>NUCLEOTIDE SEQUENCE</scope>
    <source>
        <strain evidence="8">YS8-69</strain>
    </source>
</reference>
<dbReference type="InterPro" id="IPR050330">
    <property type="entry name" value="Bact_OuterMem_StrucFunc"/>
</dbReference>
<keyword evidence="3" id="KW-0998">Cell outer membrane</keyword>
<dbReference type="InterPro" id="IPR006665">
    <property type="entry name" value="OmpA-like"/>
</dbReference>
<dbReference type="EMBL" id="JANKHG010000017">
    <property type="protein sequence ID" value="MCR2746732.1"/>
    <property type="molecule type" value="Genomic_DNA"/>
</dbReference>
<evidence type="ECO:0000256" key="1">
    <source>
        <dbReference type="ARBA" id="ARBA00004442"/>
    </source>
</evidence>
<dbReference type="PRINTS" id="PR01021">
    <property type="entry name" value="OMPADOMAIN"/>
</dbReference>
<evidence type="ECO:0000256" key="6">
    <source>
        <dbReference type="SAM" id="SignalP"/>
    </source>
</evidence>
<name>A0ABT1XKD8_9BURK</name>
<dbReference type="SUPFAM" id="SSF103088">
    <property type="entry name" value="OmpA-like"/>
    <property type="match status" value="1"/>
</dbReference>
<comment type="caution">
    <text evidence="8">The sequence shown here is derived from an EMBL/GenBank/DDBJ whole genome shotgun (WGS) entry which is preliminary data.</text>
</comment>
<gene>
    <name evidence="8" type="ORF">NSP04_08725</name>
</gene>
<evidence type="ECO:0000256" key="2">
    <source>
        <dbReference type="ARBA" id="ARBA00023136"/>
    </source>
</evidence>
<dbReference type="Gene3D" id="3.30.1330.60">
    <property type="entry name" value="OmpA-like domain"/>
    <property type="match status" value="1"/>
</dbReference>
<dbReference type="InterPro" id="IPR006664">
    <property type="entry name" value="OMP_bac"/>
</dbReference>
<evidence type="ECO:0000313" key="9">
    <source>
        <dbReference type="Proteomes" id="UP001165267"/>
    </source>
</evidence>
<evidence type="ECO:0000313" key="8">
    <source>
        <dbReference type="EMBL" id="MCR2746732.1"/>
    </source>
</evidence>
<evidence type="ECO:0000256" key="3">
    <source>
        <dbReference type="ARBA" id="ARBA00023237"/>
    </source>
</evidence>
<feature type="region of interest" description="Disordered" evidence="5">
    <location>
        <begin position="236"/>
        <end position="257"/>
    </location>
</feature>
<sequence length="265" mass="28497">MNNLPRRIALSAVTLSLMTACASPMLSSDQQGELRSKLTVLQNDPVLSRYAPQARADAEAAVNKVEQPQTTSQLVMHNNFVALRKIEIAEVRAREAYMLDQQKAMSTTTADARLASRTAEADTAADRADTATDRANKLAAELAALNAKPSPRGMLITLGDVLFATGQSNLNAGADADLNKLYEFMNNNPESRLAIEGHTDNVGSSQSNMELSESRAFTVSTFLQSKGISNRRLSVQGMGESSPVAGNDSASGRQLNRRVEVTVLK</sequence>
<feature type="domain" description="OmpA-like" evidence="7">
    <location>
        <begin position="150"/>
        <end position="265"/>
    </location>
</feature>
<evidence type="ECO:0000256" key="5">
    <source>
        <dbReference type="SAM" id="MobiDB-lite"/>
    </source>
</evidence>
<dbReference type="CDD" id="cd07185">
    <property type="entry name" value="OmpA_C-like"/>
    <property type="match status" value="1"/>
</dbReference>
<accession>A0ABT1XKD8</accession>